<gene>
    <name evidence="2" type="ORF">BOTBODRAFT_298101</name>
</gene>
<name>A0A067MUW2_BOTB1</name>
<evidence type="ECO:0000313" key="3">
    <source>
        <dbReference type="Proteomes" id="UP000027195"/>
    </source>
</evidence>
<organism evidence="2 3">
    <name type="scientific">Botryobasidium botryosum (strain FD-172 SS1)</name>
    <dbReference type="NCBI Taxonomy" id="930990"/>
    <lineage>
        <taxon>Eukaryota</taxon>
        <taxon>Fungi</taxon>
        <taxon>Dikarya</taxon>
        <taxon>Basidiomycota</taxon>
        <taxon>Agaricomycotina</taxon>
        <taxon>Agaricomycetes</taxon>
        <taxon>Cantharellales</taxon>
        <taxon>Botryobasidiaceae</taxon>
        <taxon>Botryobasidium</taxon>
    </lineage>
</organism>
<proteinExistence type="predicted"/>
<dbReference type="AlphaFoldDB" id="A0A067MUW2"/>
<keyword evidence="3" id="KW-1185">Reference proteome</keyword>
<dbReference type="HOGENOM" id="CLU_2249666_0_0_1"/>
<sequence length="104" mass="11463">MHPSHACHFSIPFIFPTFLFTISPPVFSHCTTVSWWCPPHPARLGSISLFLHSSLPLPHSHSHPPPSPRVSPPPYTMFHLPPPASHVPPVSSECSDCFCTAVYA</sequence>
<reference evidence="3" key="1">
    <citation type="journal article" date="2014" name="Proc. Natl. Acad. Sci. U.S.A.">
        <title>Extensive sampling of basidiomycete genomes demonstrates inadequacy of the white-rot/brown-rot paradigm for wood decay fungi.</title>
        <authorList>
            <person name="Riley R."/>
            <person name="Salamov A.A."/>
            <person name="Brown D.W."/>
            <person name="Nagy L.G."/>
            <person name="Floudas D."/>
            <person name="Held B.W."/>
            <person name="Levasseur A."/>
            <person name="Lombard V."/>
            <person name="Morin E."/>
            <person name="Otillar R."/>
            <person name="Lindquist E.A."/>
            <person name="Sun H."/>
            <person name="LaButti K.M."/>
            <person name="Schmutz J."/>
            <person name="Jabbour D."/>
            <person name="Luo H."/>
            <person name="Baker S.E."/>
            <person name="Pisabarro A.G."/>
            <person name="Walton J.D."/>
            <person name="Blanchette R.A."/>
            <person name="Henrissat B."/>
            <person name="Martin F."/>
            <person name="Cullen D."/>
            <person name="Hibbett D.S."/>
            <person name="Grigoriev I.V."/>
        </authorList>
    </citation>
    <scope>NUCLEOTIDE SEQUENCE [LARGE SCALE GENOMIC DNA]</scope>
    <source>
        <strain evidence="3">FD-172 SS1</strain>
    </source>
</reference>
<dbReference type="InParanoid" id="A0A067MUW2"/>
<keyword evidence="1" id="KW-0732">Signal</keyword>
<dbReference type="Proteomes" id="UP000027195">
    <property type="component" value="Unassembled WGS sequence"/>
</dbReference>
<evidence type="ECO:0000256" key="1">
    <source>
        <dbReference type="SAM" id="SignalP"/>
    </source>
</evidence>
<accession>A0A067MUW2</accession>
<feature type="signal peptide" evidence="1">
    <location>
        <begin position="1"/>
        <end position="28"/>
    </location>
</feature>
<dbReference type="EMBL" id="KL198033">
    <property type="protein sequence ID" value="KDQ15316.1"/>
    <property type="molecule type" value="Genomic_DNA"/>
</dbReference>
<protein>
    <submittedName>
        <fullName evidence="2">Uncharacterized protein</fullName>
    </submittedName>
</protein>
<feature type="chain" id="PRO_5001641571" evidence="1">
    <location>
        <begin position="29"/>
        <end position="104"/>
    </location>
</feature>
<evidence type="ECO:0000313" key="2">
    <source>
        <dbReference type="EMBL" id="KDQ15316.1"/>
    </source>
</evidence>